<evidence type="ECO:0000256" key="8">
    <source>
        <dbReference type="ARBA" id="ARBA00022989"/>
    </source>
</evidence>
<comment type="similarity">
    <text evidence="2 10">Belongs to the SWEET sugar transporter family.</text>
</comment>
<dbReference type="Pfam" id="PF03083">
    <property type="entry name" value="MtN3_slv"/>
    <property type="match status" value="2"/>
</dbReference>
<evidence type="ECO:0000256" key="5">
    <source>
        <dbReference type="ARBA" id="ARBA00022597"/>
    </source>
</evidence>
<dbReference type="InterPro" id="IPR004316">
    <property type="entry name" value="SWEET_rpt"/>
</dbReference>
<gene>
    <name evidence="11" type="ORF">GSCOC_T00035343001</name>
</gene>
<organism evidence="11 12">
    <name type="scientific">Coffea canephora</name>
    <name type="common">Robusta coffee</name>
    <dbReference type="NCBI Taxonomy" id="49390"/>
    <lineage>
        <taxon>Eukaryota</taxon>
        <taxon>Viridiplantae</taxon>
        <taxon>Streptophyta</taxon>
        <taxon>Embryophyta</taxon>
        <taxon>Tracheophyta</taxon>
        <taxon>Spermatophyta</taxon>
        <taxon>Magnoliopsida</taxon>
        <taxon>eudicotyledons</taxon>
        <taxon>Gunneridae</taxon>
        <taxon>Pentapetalae</taxon>
        <taxon>asterids</taxon>
        <taxon>lamiids</taxon>
        <taxon>Gentianales</taxon>
        <taxon>Rubiaceae</taxon>
        <taxon>Ixoroideae</taxon>
        <taxon>Gardenieae complex</taxon>
        <taxon>Bertiereae - Coffeeae clade</taxon>
        <taxon>Coffeeae</taxon>
        <taxon>Coffea</taxon>
    </lineage>
</organism>
<feature type="transmembrane region" description="Helical" evidence="10">
    <location>
        <begin position="189"/>
        <end position="210"/>
    </location>
</feature>
<dbReference type="PANTHER" id="PTHR10791:SF44">
    <property type="entry name" value="BIDIRECTIONAL SUGAR TRANSPORTER SWEET1"/>
    <property type="match status" value="1"/>
</dbReference>
<comment type="subcellular location">
    <subcellularLocation>
        <location evidence="1 10">Cell membrane</location>
        <topology evidence="1 10">Multi-pass membrane protein</topology>
    </subcellularLocation>
</comment>
<feature type="transmembrane region" description="Helical" evidence="10">
    <location>
        <begin position="6"/>
        <end position="28"/>
    </location>
</feature>
<dbReference type="FunFam" id="1.20.1280.290:FF:000014">
    <property type="entry name" value="Bidirectional sugar transporter SWEET"/>
    <property type="match status" value="1"/>
</dbReference>
<keyword evidence="12" id="KW-1185">Reference proteome</keyword>
<keyword evidence="8 10" id="KW-1133">Transmembrane helix</keyword>
<dbReference type="GO" id="GO:0051119">
    <property type="term" value="F:sugar transmembrane transporter activity"/>
    <property type="evidence" value="ECO:0007669"/>
    <property type="project" value="InterPro"/>
</dbReference>
<keyword evidence="6 10" id="KW-0812">Transmembrane</keyword>
<evidence type="ECO:0000256" key="6">
    <source>
        <dbReference type="ARBA" id="ARBA00022692"/>
    </source>
</evidence>
<keyword evidence="3 10" id="KW-0813">Transport</keyword>
<keyword evidence="9 10" id="KW-0472">Membrane</keyword>
<evidence type="ECO:0000313" key="11">
    <source>
        <dbReference type="EMBL" id="CDP11998.1"/>
    </source>
</evidence>
<dbReference type="Gene3D" id="1.20.1280.290">
    <property type="match status" value="2"/>
</dbReference>
<evidence type="ECO:0000256" key="2">
    <source>
        <dbReference type="ARBA" id="ARBA00007809"/>
    </source>
</evidence>
<keyword evidence="7" id="KW-0677">Repeat</keyword>
<proteinExistence type="inferred from homology"/>
<evidence type="ECO:0000256" key="3">
    <source>
        <dbReference type="ARBA" id="ARBA00022448"/>
    </source>
</evidence>
<dbReference type="OMA" id="HATNDRQ"/>
<reference evidence="12" key="1">
    <citation type="journal article" date="2014" name="Science">
        <title>The coffee genome provides insight into the convergent evolution of caffeine biosynthesis.</title>
        <authorList>
            <person name="Denoeud F."/>
            <person name="Carretero-Paulet L."/>
            <person name="Dereeper A."/>
            <person name="Droc G."/>
            <person name="Guyot R."/>
            <person name="Pietrella M."/>
            <person name="Zheng C."/>
            <person name="Alberti A."/>
            <person name="Anthony F."/>
            <person name="Aprea G."/>
            <person name="Aury J.M."/>
            <person name="Bento P."/>
            <person name="Bernard M."/>
            <person name="Bocs S."/>
            <person name="Campa C."/>
            <person name="Cenci A."/>
            <person name="Combes M.C."/>
            <person name="Crouzillat D."/>
            <person name="Da Silva C."/>
            <person name="Daddiego L."/>
            <person name="De Bellis F."/>
            <person name="Dussert S."/>
            <person name="Garsmeur O."/>
            <person name="Gayraud T."/>
            <person name="Guignon V."/>
            <person name="Jahn K."/>
            <person name="Jamilloux V."/>
            <person name="Joet T."/>
            <person name="Labadie K."/>
            <person name="Lan T."/>
            <person name="Leclercq J."/>
            <person name="Lepelley M."/>
            <person name="Leroy T."/>
            <person name="Li L.T."/>
            <person name="Librado P."/>
            <person name="Lopez L."/>
            <person name="Munoz A."/>
            <person name="Noel B."/>
            <person name="Pallavicini A."/>
            <person name="Perrotta G."/>
            <person name="Poncet V."/>
            <person name="Pot D."/>
            <person name="Priyono X."/>
            <person name="Rigoreau M."/>
            <person name="Rouard M."/>
            <person name="Rozas J."/>
            <person name="Tranchant-Dubreuil C."/>
            <person name="VanBuren R."/>
            <person name="Zhang Q."/>
            <person name="Andrade A.C."/>
            <person name="Argout X."/>
            <person name="Bertrand B."/>
            <person name="de Kochko A."/>
            <person name="Graziosi G."/>
            <person name="Henry R.J."/>
            <person name="Jayarama X."/>
            <person name="Ming R."/>
            <person name="Nagai C."/>
            <person name="Rounsley S."/>
            <person name="Sankoff D."/>
            <person name="Giuliano G."/>
            <person name="Albert V.A."/>
            <person name="Wincker P."/>
            <person name="Lashermes P."/>
        </authorList>
    </citation>
    <scope>NUCLEOTIDE SEQUENCE [LARGE SCALE GENOMIC DNA]</scope>
    <source>
        <strain evidence="12">cv. DH200-94</strain>
    </source>
</reference>
<dbReference type="InParanoid" id="A0A068UWI7"/>
<sequence length="249" mass="27432">MVHILHTVFGVIGNACGLFLFLAPTITFKRILRKRSTEDFSGVPYTMALLNCLLYAWYGLPFVSPNNILVSIINGTGAVLESIYVLIFLILAPKKEKAKVFGILVLVLTTFAAVVLVSMLALHGKTRKLFVGLIATIFSIAMYAAPLSVMRLVIKAKSVEYMPFFLSLFVFLTGTTWFIYGMIGKDPFLAVPNGFGCVLGAMQLMLYAIYHKNKGDNNKGVANGSLEMGIEQSHQQKHATNDRQLDGQL</sequence>
<evidence type="ECO:0000256" key="1">
    <source>
        <dbReference type="ARBA" id="ARBA00004651"/>
    </source>
</evidence>
<protein>
    <recommendedName>
        <fullName evidence="10">Bidirectional sugar transporter SWEET</fullName>
    </recommendedName>
</protein>
<dbReference type="EMBL" id="HG739145">
    <property type="protein sequence ID" value="CDP11998.1"/>
    <property type="molecule type" value="Genomic_DNA"/>
</dbReference>
<feature type="transmembrane region" description="Helical" evidence="10">
    <location>
        <begin position="103"/>
        <end position="123"/>
    </location>
</feature>
<dbReference type="PhylomeDB" id="A0A068UWI7"/>
<dbReference type="OrthoDB" id="409725at2759"/>
<dbReference type="AlphaFoldDB" id="A0A068UWI7"/>
<dbReference type="GO" id="GO:0005886">
    <property type="term" value="C:plasma membrane"/>
    <property type="evidence" value="ECO:0007669"/>
    <property type="project" value="UniProtKB-SubCell"/>
</dbReference>
<feature type="transmembrane region" description="Helical" evidence="10">
    <location>
        <begin position="129"/>
        <end position="149"/>
    </location>
</feature>
<feature type="transmembrane region" description="Helical" evidence="10">
    <location>
        <begin position="40"/>
        <end position="60"/>
    </location>
</feature>
<keyword evidence="5 10" id="KW-0762">Sugar transport</keyword>
<evidence type="ECO:0000313" key="12">
    <source>
        <dbReference type="Proteomes" id="UP000295252"/>
    </source>
</evidence>
<dbReference type="InterPro" id="IPR047664">
    <property type="entry name" value="SWEET"/>
</dbReference>
<comment type="function">
    <text evidence="10">Mediates both low-affinity uptake and efflux of sugar across the membrane.</text>
</comment>
<evidence type="ECO:0000256" key="10">
    <source>
        <dbReference type="RuleBase" id="RU910715"/>
    </source>
</evidence>
<evidence type="ECO:0000256" key="7">
    <source>
        <dbReference type="ARBA" id="ARBA00022737"/>
    </source>
</evidence>
<dbReference type="Gramene" id="CDP11998">
    <property type="protein sequence ID" value="CDP11998"/>
    <property type="gene ID" value="GSCOC_T00035343001"/>
</dbReference>
<dbReference type="FunFam" id="1.20.1280.290:FF:000002">
    <property type="entry name" value="Bidirectional sugar transporter SWEET"/>
    <property type="match status" value="1"/>
</dbReference>
<keyword evidence="4" id="KW-1003">Cell membrane</keyword>
<feature type="transmembrane region" description="Helical" evidence="10">
    <location>
        <begin position="72"/>
        <end position="91"/>
    </location>
</feature>
<accession>A0A068UWI7</accession>
<name>A0A068UWI7_COFCA</name>
<feature type="transmembrane region" description="Helical" evidence="10">
    <location>
        <begin position="161"/>
        <end position="183"/>
    </location>
</feature>
<evidence type="ECO:0000256" key="9">
    <source>
        <dbReference type="ARBA" id="ARBA00023136"/>
    </source>
</evidence>
<evidence type="ECO:0000256" key="4">
    <source>
        <dbReference type="ARBA" id="ARBA00022475"/>
    </source>
</evidence>
<dbReference type="GO" id="GO:0051260">
    <property type="term" value="P:protein homooligomerization"/>
    <property type="evidence" value="ECO:0007669"/>
    <property type="project" value="UniProtKB-ARBA"/>
</dbReference>
<dbReference type="PANTHER" id="PTHR10791">
    <property type="entry name" value="RAG1-ACTIVATING PROTEIN 1"/>
    <property type="match status" value="1"/>
</dbReference>
<dbReference type="Proteomes" id="UP000295252">
    <property type="component" value="Chromosome II"/>
</dbReference>